<dbReference type="Proteomes" id="UP000319818">
    <property type="component" value="Unassembled WGS sequence"/>
</dbReference>
<dbReference type="InterPro" id="IPR011055">
    <property type="entry name" value="Dup_hybrid_motif"/>
</dbReference>
<protein>
    <submittedName>
        <fullName evidence="2">Peptidase M23-like protein</fullName>
    </submittedName>
</protein>
<dbReference type="CDD" id="cd12797">
    <property type="entry name" value="M23_peptidase"/>
    <property type="match status" value="1"/>
</dbReference>
<dbReference type="AlphaFoldDB" id="A0A543GB51"/>
<name>A0A543GB51_9PSEU</name>
<dbReference type="Gene3D" id="2.70.70.10">
    <property type="entry name" value="Glucose Permease (Domain IIA)"/>
    <property type="match status" value="1"/>
</dbReference>
<evidence type="ECO:0000259" key="1">
    <source>
        <dbReference type="Pfam" id="PF01551"/>
    </source>
</evidence>
<dbReference type="InterPro" id="IPR016047">
    <property type="entry name" value="M23ase_b-sheet_dom"/>
</dbReference>
<dbReference type="SUPFAM" id="SSF51261">
    <property type="entry name" value="Duplicated hybrid motif"/>
    <property type="match status" value="1"/>
</dbReference>
<reference evidence="2 3" key="1">
    <citation type="submission" date="2019-06" db="EMBL/GenBank/DDBJ databases">
        <title>Sequencing the genomes of 1000 actinobacteria strains.</title>
        <authorList>
            <person name="Klenk H.-P."/>
        </authorList>
    </citation>
    <scope>NUCLEOTIDE SEQUENCE [LARGE SCALE GENOMIC DNA]</scope>
    <source>
        <strain evidence="2 3">DSM 45511</strain>
    </source>
</reference>
<dbReference type="PANTHER" id="PTHR21666">
    <property type="entry name" value="PEPTIDASE-RELATED"/>
    <property type="match status" value="1"/>
</dbReference>
<dbReference type="EMBL" id="VFPH01000001">
    <property type="protein sequence ID" value="TQM43310.1"/>
    <property type="molecule type" value="Genomic_DNA"/>
</dbReference>
<organism evidence="2 3">
    <name type="scientific">Pseudonocardia cypriaca</name>
    <dbReference type="NCBI Taxonomy" id="882449"/>
    <lineage>
        <taxon>Bacteria</taxon>
        <taxon>Bacillati</taxon>
        <taxon>Actinomycetota</taxon>
        <taxon>Actinomycetes</taxon>
        <taxon>Pseudonocardiales</taxon>
        <taxon>Pseudonocardiaceae</taxon>
        <taxon>Pseudonocardia</taxon>
    </lineage>
</organism>
<accession>A0A543GB51</accession>
<proteinExistence type="predicted"/>
<feature type="domain" description="M23ase beta-sheet core" evidence="1">
    <location>
        <begin position="214"/>
        <end position="309"/>
    </location>
</feature>
<dbReference type="GO" id="GO:0004222">
    <property type="term" value="F:metalloendopeptidase activity"/>
    <property type="evidence" value="ECO:0007669"/>
    <property type="project" value="TreeGrafter"/>
</dbReference>
<dbReference type="OrthoDB" id="9809488at2"/>
<keyword evidence="3" id="KW-1185">Reference proteome</keyword>
<evidence type="ECO:0000313" key="3">
    <source>
        <dbReference type="Proteomes" id="UP000319818"/>
    </source>
</evidence>
<sequence length="373" mass="37807">MITTACGTAALGTPGTPTGPPAISVLATPVLGVPGSDGMQHLEYDLVVAGTASAEVALTSVDIVDEHRRPLLRLDGGALAAATQPLDGTTPTTTIPVAGSVAVVVDLLVAPDQIPERLAHRITSGGPGAPSVIDLEVAVDPRPALVITPPLSGSGWLSANSCCDAFTTHRSARVDPAGSGPPAKPETFAVDWILLHGDQPFTGDGAGPPQWFGYGSDVRAALPGTVVAVRDGLPDSTPGALPTGIAGADTAGNHVIVQVGPDTWAFYAHLQPGSPTIAAGDQVTTGQVLGKVGNSGNSLAPHLHFGLQDAPDPAGANSLPFVLDRYTVADIVDRDSYLAAFSGTGPLKLRPHGRPSPQTNTLPLNLDVIDFPG</sequence>
<evidence type="ECO:0000313" key="2">
    <source>
        <dbReference type="EMBL" id="TQM43310.1"/>
    </source>
</evidence>
<gene>
    <name evidence="2" type="ORF">FB388_0654</name>
</gene>
<dbReference type="InterPro" id="IPR050570">
    <property type="entry name" value="Cell_wall_metabolism_enzyme"/>
</dbReference>
<dbReference type="RefSeq" id="WP_142096676.1">
    <property type="nucleotide sequence ID" value="NZ_VFPH01000001.1"/>
</dbReference>
<dbReference type="Pfam" id="PF01551">
    <property type="entry name" value="Peptidase_M23"/>
    <property type="match status" value="1"/>
</dbReference>
<dbReference type="PANTHER" id="PTHR21666:SF270">
    <property type="entry name" value="MUREIN HYDROLASE ACTIVATOR ENVC"/>
    <property type="match status" value="1"/>
</dbReference>
<comment type="caution">
    <text evidence="2">The sequence shown here is derived from an EMBL/GenBank/DDBJ whole genome shotgun (WGS) entry which is preliminary data.</text>
</comment>